<dbReference type="SMART" id="SM00248">
    <property type="entry name" value="ANK"/>
    <property type="match status" value="6"/>
</dbReference>
<dbReference type="SUPFAM" id="SSF48403">
    <property type="entry name" value="Ankyrin repeat"/>
    <property type="match status" value="1"/>
</dbReference>
<name>A0A553IBP0_9PEZI</name>
<dbReference type="Pfam" id="PF12796">
    <property type="entry name" value="Ank_2"/>
    <property type="match status" value="1"/>
</dbReference>
<sequence length="413" mass="45792">MASLGKLPVETALQVLQDLGIRDLAAFAATCRGYYALANPLLYKLEAQDIRSYAFFDAAGSGNVGLMQKLVDAGFDVNRQWCSKLPGPRFEKIRILSRWYKGRCSRTEVVRHYRAESKRHAKATQTRYQSTYIQANTDSDYEEDVPPSKSEIPDLIVENYDFNSSCSLGSSGKLGAMNEIHWTALHLAVANGQNNAVSFLIDKGADINAPSTGYCECRQITRYISDDGPLPVWSPLHMAICRGHFQTAKLLLIRGASIFVEVDKLGSPQNQSRCTALHLACYHGPYRLVTTLIKDASQYDDAIRLVELGVDANSVKLQTDDSPLHICAKLLTSMFKATRVGYHQLGAAVNRRHQLAHDLLKAGASLTSLNRDGRTPLDLATTQSDSQMTKFFMEYMDITDSEIGENCEPSHLS</sequence>
<organism evidence="5 6">
    <name type="scientific">Xylaria flabelliformis</name>
    <dbReference type="NCBI Taxonomy" id="2512241"/>
    <lineage>
        <taxon>Eukaryota</taxon>
        <taxon>Fungi</taxon>
        <taxon>Dikarya</taxon>
        <taxon>Ascomycota</taxon>
        <taxon>Pezizomycotina</taxon>
        <taxon>Sordariomycetes</taxon>
        <taxon>Xylariomycetidae</taxon>
        <taxon>Xylariales</taxon>
        <taxon>Xylariaceae</taxon>
        <taxon>Xylaria</taxon>
    </lineage>
</organism>
<dbReference type="PROSITE" id="PS50088">
    <property type="entry name" value="ANK_REPEAT"/>
    <property type="match status" value="2"/>
</dbReference>
<comment type="caution">
    <text evidence="5">The sequence shown here is derived from an EMBL/GenBank/DDBJ whole genome shotgun (WGS) entry which is preliminary data.</text>
</comment>
<dbReference type="STRING" id="2512241.A0A553IBP0"/>
<dbReference type="Gene3D" id="1.25.40.20">
    <property type="entry name" value="Ankyrin repeat-containing domain"/>
    <property type="match status" value="2"/>
</dbReference>
<dbReference type="CDD" id="cd09917">
    <property type="entry name" value="F-box_SF"/>
    <property type="match status" value="1"/>
</dbReference>
<dbReference type="Proteomes" id="UP000319160">
    <property type="component" value="Unassembled WGS sequence"/>
</dbReference>
<dbReference type="PANTHER" id="PTHR24173:SF74">
    <property type="entry name" value="ANKYRIN REPEAT DOMAIN-CONTAINING PROTEIN 16"/>
    <property type="match status" value="1"/>
</dbReference>
<dbReference type="AlphaFoldDB" id="A0A553IBP0"/>
<evidence type="ECO:0000259" key="4">
    <source>
        <dbReference type="PROSITE" id="PS50181"/>
    </source>
</evidence>
<keyword evidence="1" id="KW-0677">Repeat</keyword>
<evidence type="ECO:0000256" key="2">
    <source>
        <dbReference type="ARBA" id="ARBA00023043"/>
    </source>
</evidence>
<dbReference type="InterPro" id="IPR036047">
    <property type="entry name" value="F-box-like_dom_sf"/>
</dbReference>
<protein>
    <recommendedName>
        <fullName evidence="4">F-box domain-containing protein</fullName>
    </recommendedName>
</protein>
<evidence type="ECO:0000256" key="3">
    <source>
        <dbReference type="PROSITE-ProRule" id="PRU00023"/>
    </source>
</evidence>
<feature type="repeat" description="ANK" evidence="3">
    <location>
        <begin position="234"/>
        <end position="263"/>
    </location>
</feature>
<dbReference type="SUPFAM" id="SSF81383">
    <property type="entry name" value="F-box domain"/>
    <property type="match status" value="1"/>
</dbReference>
<evidence type="ECO:0000313" key="6">
    <source>
        <dbReference type="Proteomes" id="UP000319160"/>
    </source>
</evidence>
<dbReference type="PROSITE" id="PS50181">
    <property type="entry name" value="FBOX"/>
    <property type="match status" value="1"/>
</dbReference>
<feature type="repeat" description="ANK" evidence="3">
    <location>
        <begin position="180"/>
        <end position="212"/>
    </location>
</feature>
<proteinExistence type="predicted"/>
<dbReference type="InterPro" id="IPR036770">
    <property type="entry name" value="Ankyrin_rpt-contain_sf"/>
</dbReference>
<dbReference type="EMBL" id="VFLP01000005">
    <property type="protein sequence ID" value="TRX97609.1"/>
    <property type="molecule type" value="Genomic_DNA"/>
</dbReference>
<accession>A0A553IBP0</accession>
<keyword evidence="6" id="KW-1185">Reference proteome</keyword>
<evidence type="ECO:0000256" key="1">
    <source>
        <dbReference type="ARBA" id="ARBA00022737"/>
    </source>
</evidence>
<dbReference type="OrthoDB" id="341259at2759"/>
<dbReference type="Pfam" id="PF00023">
    <property type="entry name" value="Ank"/>
    <property type="match status" value="1"/>
</dbReference>
<dbReference type="PANTHER" id="PTHR24173">
    <property type="entry name" value="ANKYRIN REPEAT CONTAINING"/>
    <property type="match status" value="1"/>
</dbReference>
<gene>
    <name evidence="5" type="ORF">FHL15_001364</name>
</gene>
<dbReference type="Pfam" id="PF12937">
    <property type="entry name" value="F-box-like"/>
    <property type="match status" value="1"/>
</dbReference>
<dbReference type="InterPro" id="IPR002110">
    <property type="entry name" value="Ankyrin_rpt"/>
</dbReference>
<evidence type="ECO:0000313" key="5">
    <source>
        <dbReference type="EMBL" id="TRX97609.1"/>
    </source>
</evidence>
<keyword evidence="2 3" id="KW-0040">ANK repeat</keyword>
<reference evidence="6" key="1">
    <citation type="submission" date="2019-06" db="EMBL/GenBank/DDBJ databases">
        <title>Draft genome sequence of the griseofulvin-producing fungus Xylaria cubensis strain G536.</title>
        <authorList>
            <person name="Mead M.E."/>
            <person name="Raja H.A."/>
            <person name="Steenwyk J.L."/>
            <person name="Knowles S.L."/>
            <person name="Oberlies N.H."/>
            <person name="Rokas A."/>
        </authorList>
    </citation>
    <scope>NUCLEOTIDE SEQUENCE [LARGE SCALE GENOMIC DNA]</scope>
    <source>
        <strain evidence="6">G536</strain>
    </source>
</reference>
<dbReference type="PROSITE" id="PS50297">
    <property type="entry name" value="ANK_REP_REGION"/>
    <property type="match status" value="2"/>
</dbReference>
<feature type="domain" description="F-box" evidence="4">
    <location>
        <begin position="1"/>
        <end position="45"/>
    </location>
</feature>
<dbReference type="InterPro" id="IPR001810">
    <property type="entry name" value="F-box_dom"/>
</dbReference>